<gene>
    <name evidence="2" type="ORF">Ahy_B04g072785</name>
</gene>
<dbReference type="Proteomes" id="UP000289738">
    <property type="component" value="Chromosome B04"/>
</dbReference>
<keyword evidence="3" id="KW-1185">Reference proteome</keyword>
<evidence type="ECO:0000313" key="3">
    <source>
        <dbReference type="Proteomes" id="UP000289738"/>
    </source>
</evidence>
<feature type="region of interest" description="Disordered" evidence="1">
    <location>
        <begin position="128"/>
        <end position="162"/>
    </location>
</feature>
<evidence type="ECO:0000313" key="2">
    <source>
        <dbReference type="EMBL" id="RYR15841.1"/>
    </source>
</evidence>
<dbReference type="EMBL" id="SDMP01000014">
    <property type="protein sequence ID" value="RYR15841.1"/>
    <property type="molecule type" value="Genomic_DNA"/>
</dbReference>
<dbReference type="PANTHER" id="PTHR31973:SF187">
    <property type="entry name" value="MUTATOR TRANSPOSASE MUDRA PROTEIN"/>
    <property type="match status" value="1"/>
</dbReference>
<dbReference type="PANTHER" id="PTHR31973">
    <property type="entry name" value="POLYPROTEIN, PUTATIVE-RELATED"/>
    <property type="match status" value="1"/>
</dbReference>
<reference evidence="2 3" key="1">
    <citation type="submission" date="2019-01" db="EMBL/GenBank/DDBJ databases">
        <title>Sequencing of cultivated peanut Arachis hypogaea provides insights into genome evolution and oil improvement.</title>
        <authorList>
            <person name="Chen X."/>
        </authorList>
    </citation>
    <scope>NUCLEOTIDE SEQUENCE [LARGE SCALE GENOMIC DNA]</scope>
    <source>
        <strain evidence="3">cv. Fuhuasheng</strain>
        <tissue evidence="2">Leaves</tissue>
    </source>
</reference>
<evidence type="ECO:0000256" key="1">
    <source>
        <dbReference type="SAM" id="MobiDB-lite"/>
    </source>
</evidence>
<accession>A0A444ZNR1</accession>
<name>A0A444ZNR1_ARAHY</name>
<sequence>MEWQVKWTGDLKFEVHHKNKMIMERFVVDLMAGRYSCRFWGLCGMPCPHVYCAIFEKGDNSEDYCSNYYSKATYLATYGKVKPGKPRMVRIKEPNENRSRTKYRKTGTSVTCSNYGQYRHNRRHYLNPIGRGRATPMTVPPAQPPNTPAPPSQPSNTHAPPSQLHHLSLQTLLHYHLSLQTPLHHHLGQLPCLHQHLNHPFNLHHHFSYHCQLHQHLNLCLRPKSLV</sequence>
<organism evidence="2 3">
    <name type="scientific">Arachis hypogaea</name>
    <name type="common">Peanut</name>
    <dbReference type="NCBI Taxonomy" id="3818"/>
    <lineage>
        <taxon>Eukaryota</taxon>
        <taxon>Viridiplantae</taxon>
        <taxon>Streptophyta</taxon>
        <taxon>Embryophyta</taxon>
        <taxon>Tracheophyta</taxon>
        <taxon>Spermatophyta</taxon>
        <taxon>Magnoliopsida</taxon>
        <taxon>eudicotyledons</taxon>
        <taxon>Gunneridae</taxon>
        <taxon>Pentapetalae</taxon>
        <taxon>rosids</taxon>
        <taxon>fabids</taxon>
        <taxon>Fabales</taxon>
        <taxon>Fabaceae</taxon>
        <taxon>Papilionoideae</taxon>
        <taxon>50 kb inversion clade</taxon>
        <taxon>dalbergioids sensu lato</taxon>
        <taxon>Dalbergieae</taxon>
        <taxon>Pterocarpus clade</taxon>
        <taxon>Arachis</taxon>
    </lineage>
</organism>
<proteinExistence type="predicted"/>
<comment type="caution">
    <text evidence="2">The sequence shown here is derived from an EMBL/GenBank/DDBJ whole genome shotgun (WGS) entry which is preliminary data.</text>
</comment>
<feature type="compositionally biased region" description="Pro residues" evidence="1">
    <location>
        <begin position="138"/>
        <end position="153"/>
    </location>
</feature>
<protein>
    <recommendedName>
        <fullName evidence="4">SWIM-type domain-containing protein</fullName>
    </recommendedName>
</protein>
<dbReference type="AlphaFoldDB" id="A0A444ZNR1"/>
<evidence type="ECO:0008006" key="4">
    <source>
        <dbReference type="Google" id="ProtNLM"/>
    </source>
</evidence>